<protein>
    <submittedName>
        <fullName evidence="1">Uncharacterized protein</fullName>
    </submittedName>
</protein>
<name>A0A9P0F830_BEMTA</name>
<dbReference type="EMBL" id="OU963870">
    <property type="protein sequence ID" value="CAH0395959.1"/>
    <property type="molecule type" value="Genomic_DNA"/>
</dbReference>
<proteinExistence type="predicted"/>
<sequence length="165" mass="18135">MRGMYSHLADSSYSSNSEGGRPYLFIPYSVQMLNVIANFFDLADHNPRYSRAAYVGKGGSTTFERNAGAYASHGYDANLHVFEPATVWTYDFGANEVRAPCQVGDNLSPRQAATITLWHDNYPLPKVSFLLARDPKFHLEGEDALPEEIEGLDGLVDAITSPGNA</sequence>
<accession>A0A9P0F830</accession>
<keyword evidence="2" id="KW-1185">Reference proteome</keyword>
<gene>
    <name evidence="1" type="ORF">BEMITA_LOCUS14079</name>
</gene>
<dbReference type="AlphaFoldDB" id="A0A9P0F830"/>
<evidence type="ECO:0000313" key="1">
    <source>
        <dbReference type="EMBL" id="CAH0395959.1"/>
    </source>
</evidence>
<dbReference type="Proteomes" id="UP001152759">
    <property type="component" value="Chromosome 9"/>
</dbReference>
<reference evidence="1" key="1">
    <citation type="submission" date="2021-12" db="EMBL/GenBank/DDBJ databases">
        <authorList>
            <person name="King R."/>
        </authorList>
    </citation>
    <scope>NUCLEOTIDE SEQUENCE</scope>
</reference>
<evidence type="ECO:0000313" key="2">
    <source>
        <dbReference type="Proteomes" id="UP001152759"/>
    </source>
</evidence>
<organism evidence="1 2">
    <name type="scientific">Bemisia tabaci</name>
    <name type="common">Sweetpotato whitefly</name>
    <name type="synonym">Aleurodes tabaci</name>
    <dbReference type="NCBI Taxonomy" id="7038"/>
    <lineage>
        <taxon>Eukaryota</taxon>
        <taxon>Metazoa</taxon>
        <taxon>Ecdysozoa</taxon>
        <taxon>Arthropoda</taxon>
        <taxon>Hexapoda</taxon>
        <taxon>Insecta</taxon>
        <taxon>Pterygota</taxon>
        <taxon>Neoptera</taxon>
        <taxon>Paraneoptera</taxon>
        <taxon>Hemiptera</taxon>
        <taxon>Sternorrhyncha</taxon>
        <taxon>Aleyrodoidea</taxon>
        <taxon>Aleyrodidae</taxon>
        <taxon>Aleyrodinae</taxon>
        <taxon>Bemisia</taxon>
    </lineage>
</organism>